<evidence type="ECO:0000256" key="1">
    <source>
        <dbReference type="SAM" id="MobiDB-lite"/>
    </source>
</evidence>
<dbReference type="AlphaFoldDB" id="A0A9P8I6D7"/>
<organism evidence="2 3">
    <name type="scientific">Glutinoglossum americanum</name>
    <dbReference type="NCBI Taxonomy" id="1670608"/>
    <lineage>
        <taxon>Eukaryota</taxon>
        <taxon>Fungi</taxon>
        <taxon>Dikarya</taxon>
        <taxon>Ascomycota</taxon>
        <taxon>Pezizomycotina</taxon>
        <taxon>Geoglossomycetes</taxon>
        <taxon>Geoglossales</taxon>
        <taxon>Geoglossaceae</taxon>
        <taxon>Glutinoglossum</taxon>
    </lineage>
</organism>
<accession>A0A9P8I6D7</accession>
<protein>
    <submittedName>
        <fullName evidence="2">Uncharacterized protein</fullName>
    </submittedName>
</protein>
<keyword evidence="3" id="KW-1185">Reference proteome</keyword>
<name>A0A9P8I6D7_9PEZI</name>
<gene>
    <name evidence="2" type="ORF">FGG08_004127</name>
</gene>
<proteinExistence type="predicted"/>
<evidence type="ECO:0000313" key="2">
    <source>
        <dbReference type="EMBL" id="KAH0541437.1"/>
    </source>
</evidence>
<feature type="region of interest" description="Disordered" evidence="1">
    <location>
        <begin position="239"/>
        <end position="260"/>
    </location>
</feature>
<evidence type="ECO:0000313" key="3">
    <source>
        <dbReference type="Proteomes" id="UP000698800"/>
    </source>
</evidence>
<sequence>MEPRSLKNYHANAPALAGHLGFADTAALRGWILGPSFWPFYLDYAAIKEADGDRSWAPRNVEIKDVYKIISLQSDLPNIDPGSGPWAHLVQIITRAITANIGVSPPVLRHEADLDDECYHRAWQVIRWANRMRARSDKDPENVPPVAPPDWVKMSTTLRPGPQQPAPAPDLNFQFFWANRDGIQNRPTANHQEYWPDQVQPLLAPPKYPDPRYFCDDIRLPFGRAITVRKSIETNNPIGRVTKSERKGNRGKKGNNINGY</sequence>
<dbReference type="Proteomes" id="UP000698800">
    <property type="component" value="Unassembled WGS sequence"/>
</dbReference>
<reference evidence="2" key="1">
    <citation type="submission" date="2021-03" db="EMBL/GenBank/DDBJ databases">
        <title>Comparative genomics and phylogenomic investigation of the class Geoglossomycetes provide insights into ecological specialization and systematics.</title>
        <authorList>
            <person name="Melie T."/>
            <person name="Pirro S."/>
            <person name="Miller A.N."/>
            <person name="Quandt A."/>
        </authorList>
    </citation>
    <scope>NUCLEOTIDE SEQUENCE</scope>
    <source>
        <strain evidence="2">GBOQ0MN5Z8</strain>
    </source>
</reference>
<dbReference type="EMBL" id="JAGHQL010000079">
    <property type="protein sequence ID" value="KAH0541437.1"/>
    <property type="molecule type" value="Genomic_DNA"/>
</dbReference>
<comment type="caution">
    <text evidence="2">The sequence shown here is derived from an EMBL/GenBank/DDBJ whole genome shotgun (WGS) entry which is preliminary data.</text>
</comment>